<dbReference type="InterPro" id="IPR020568">
    <property type="entry name" value="Ribosomal_Su5_D2-typ_SF"/>
</dbReference>
<feature type="chain" id="PRO_5041972119" description="RecA family profile 1 domain-containing protein" evidence="4">
    <location>
        <begin position="19"/>
        <end position="720"/>
    </location>
</feature>
<keyword evidence="4" id="KW-0732">Signal</keyword>
<evidence type="ECO:0000313" key="7">
    <source>
        <dbReference type="Proteomes" id="UP001054902"/>
    </source>
</evidence>
<comment type="caution">
    <text evidence="6">The sequence shown here is derived from an EMBL/GenBank/DDBJ whole genome shotgun (WGS) entry which is preliminary data.</text>
</comment>
<feature type="region of interest" description="Disordered" evidence="3">
    <location>
        <begin position="123"/>
        <end position="156"/>
    </location>
</feature>
<dbReference type="GO" id="GO:0000725">
    <property type="term" value="P:recombinational repair"/>
    <property type="evidence" value="ECO:0007669"/>
    <property type="project" value="TreeGrafter"/>
</dbReference>
<dbReference type="AlphaFoldDB" id="A0AAD3CKM2"/>
<dbReference type="InterPro" id="IPR041166">
    <property type="entry name" value="Rubredoxin_2"/>
</dbReference>
<dbReference type="GO" id="GO:0140664">
    <property type="term" value="F:ATP-dependent DNA damage sensor activity"/>
    <property type="evidence" value="ECO:0007669"/>
    <property type="project" value="InterPro"/>
</dbReference>
<dbReference type="SUPFAM" id="SSF52540">
    <property type="entry name" value="P-loop containing nucleoside triphosphate hydrolases"/>
    <property type="match status" value="1"/>
</dbReference>
<evidence type="ECO:0000256" key="1">
    <source>
        <dbReference type="ARBA" id="ARBA00004229"/>
    </source>
</evidence>
<feature type="region of interest" description="Disordered" evidence="3">
    <location>
        <begin position="58"/>
        <end position="81"/>
    </location>
</feature>
<keyword evidence="2" id="KW-0479">Metal-binding</keyword>
<dbReference type="EMBL" id="BLLK01000022">
    <property type="protein sequence ID" value="GFH46840.1"/>
    <property type="molecule type" value="Genomic_DNA"/>
</dbReference>
<gene>
    <name evidence="6" type="ORF">CTEN210_03314</name>
</gene>
<feature type="compositionally biased region" description="Basic residues" evidence="3">
    <location>
        <begin position="679"/>
        <end position="689"/>
    </location>
</feature>
<accession>A0AAD3CKM2</accession>
<proteinExistence type="predicted"/>
<evidence type="ECO:0000256" key="4">
    <source>
        <dbReference type="SAM" id="SignalP"/>
    </source>
</evidence>
<dbReference type="Gene3D" id="3.40.50.300">
    <property type="entry name" value="P-loop containing nucleotide triphosphate hydrolases"/>
    <property type="match status" value="1"/>
</dbReference>
<keyword evidence="7" id="KW-1185">Reference proteome</keyword>
<dbReference type="GO" id="GO:0003677">
    <property type="term" value="F:DNA binding"/>
    <property type="evidence" value="ECO:0007669"/>
    <property type="project" value="InterPro"/>
</dbReference>
<feature type="domain" description="RecA family profile 1" evidence="5">
    <location>
        <begin position="207"/>
        <end position="404"/>
    </location>
</feature>
<evidence type="ECO:0000313" key="6">
    <source>
        <dbReference type="EMBL" id="GFH46840.1"/>
    </source>
</evidence>
<dbReference type="InterPro" id="IPR020588">
    <property type="entry name" value="RecA_ATP-bd"/>
</dbReference>
<protein>
    <recommendedName>
        <fullName evidence="5">RecA family profile 1 domain-containing protein</fullName>
    </recommendedName>
</protein>
<dbReference type="SMART" id="SM00382">
    <property type="entry name" value="AAA"/>
    <property type="match status" value="1"/>
</dbReference>
<dbReference type="GO" id="GO:0046872">
    <property type="term" value="F:metal ion binding"/>
    <property type="evidence" value="ECO:0007669"/>
    <property type="project" value="UniProtKB-KW"/>
</dbReference>
<dbReference type="PANTHER" id="PTHR32472">
    <property type="entry name" value="DNA REPAIR PROTEIN RADA"/>
    <property type="match status" value="1"/>
</dbReference>
<feature type="signal peptide" evidence="4">
    <location>
        <begin position="1"/>
        <end position="18"/>
    </location>
</feature>
<dbReference type="Pfam" id="PF13481">
    <property type="entry name" value="AAA_25"/>
    <property type="match status" value="1"/>
</dbReference>
<feature type="compositionally biased region" description="Acidic residues" evidence="3">
    <location>
        <begin position="700"/>
        <end position="720"/>
    </location>
</feature>
<evidence type="ECO:0000256" key="3">
    <source>
        <dbReference type="SAM" id="MobiDB-lite"/>
    </source>
</evidence>
<dbReference type="Pfam" id="PF18073">
    <property type="entry name" value="Zn_ribbon_LapB"/>
    <property type="match status" value="1"/>
</dbReference>
<evidence type="ECO:0000256" key="2">
    <source>
        <dbReference type="ARBA" id="ARBA00022723"/>
    </source>
</evidence>
<dbReference type="InterPro" id="IPR027417">
    <property type="entry name" value="P-loop_NTPase"/>
</dbReference>
<dbReference type="SUPFAM" id="SSF54211">
    <property type="entry name" value="Ribosomal protein S5 domain 2-like"/>
    <property type="match status" value="1"/>
</dbReference>
<dbReference type="InterPro" id="IPR003593">
    <property type="entry name" value="AAA+_ATPase"/>
</dbReference>
<dbReference type="GO" id="GO:0009507">
    <property type="term" value="C:chloroplast"/>
    <property type="evidence" value="ECO:0007669"/>
    <property type="project" value="UniProtKB-SubCell"/>
</dbReference>
<organism evidence="6 7">
    <name type="scientific">Chaetoceros tenuissimus</name>
    <dbReference type="NCBI Taxonomy" id="426638"/>
    <lineage>
        <taxon>Eukaryota</taxon>
        <taxon>Sar</taxon>
        <taxon>Stramenopiles</taxon>
        <taxon>Ochrophyta</taxon>
        <taxon>Bacillariophyta</taxon>
        <taxon>Coscinodiscophyceae</taxon>
        <taxon>Chaetocerotophycidae</taxon>
        <taxon>Chaetocerotales</taxon>
        <taxon>Chaetocerotaceae</taxon>
        <taxon>Chaetoceros</taxon>
    </lineage>
</organism>
<feature type="region of interest" description="Disordered" evidence="3">
    <location>
        <begin position="672"/>
        <end position="720"/>
    </location>
</feature>
<dbReference type="PROSITE" id="PS50162">
    <property type="entry name" value="RECA_2"/>
    <property type="match status" value="1"/>
</dbReference>
<dbReference type="Pfam" id="PF13541">
    <property type="entry name" value="ChlI"/>
    <property type="match status" value="1"/>
</dbReference>
<dbReference type="PRINTS" id="PR00830">
    <property type="entry name" value="ENDOLAPTASE"/>
</dbReference>
<dbReference type="InterPro" id="IPR014721">
    <property type="entry name" value="Ribsml_uS5_D2-typ_fold_subgr"/>
</dbReference>
<reference evidence="6 7" key="1">
    <citation type="journal article" date="2021" name="Sci. Rep.">
        <title>The genome of the diatom Chaetoceros tenuissimus carries an ancient integrated fragment of an extant virus.</title>
        <authorList>
            <person name="Hongo Y."/>
            <person name="Kimura K."/>
            <person name="Takaki Y."/>
            <person name="Yoshida Y."/>
            <person name="Baba S."/>
            <person name="Kobayashi G."/>
            <person name="Nagasaki K."/>
            <person name="Hano T."/>
            <person name="Tomaru Y."/>
        </authorList>
    </citation>
    <scope>NUCLEOTIDE SEQUENCE [LARGE SCALE GENOMIC DNA]</scope>
    <source>
        <strain evidence="6 7">NIES-3715</strain>
    </source>
</reference>
<sequence>MRILILLVASTLCSQIASFVLQTPSQRAHFSLRSYSDDDFDDDDDYIDLPNSKMASFSSNPISFGPGRGKSAPSQRKAMGKSSASSATVHVCTNCSAEYVNWVGKCSTCNEWNTIQEFKVNRNKATPGGSKPVFQRMRPTKGGNMSEDSRPASWLSGVEDEGLGGSGEYGEYQPVSIQDVYKKMGYNKEKRGNGSDDDNDFFSNYFEKRVQIPDDEELNNVLGGGIMPGSLILLGGDPGVGKSTLLLQAAGQIASLSEPPRKIGYGKESDDGKKIGPVLYVSGEENSMQIASRAMRLGIDESELLLMCETSADYIAETVANYANDAQMTNYDIEDDESSHRQPSGVLGRRRQPSLVIIDSIQTMVCDNGGNSSPGGVTQVRECGALFLRLAKATGVPIVLVGHVTKAGGVAGPRTLEHLVDVILYLEGSTLGGGTNLRMLRASKNRFGSSDEVGVYSSSNRNGGRLLPVSDPSSLLLANRIDSEDVEGCAISLVLEGIRPMTVEVQALVTNASPPSYVGRRTVDGISYSRLQLILAVLQKRCGISFSRQDVYVNVVGGINLGQSKQDGSSSDLAIAVALVSSLYNIPIRSDTAFCGEIGLLGELRQVQAIEKRVNEARRMGFSSVVVPKQYQDKPKGKWQKSYSKNTKSLQSMTRGITCIEAESLRDAIQKGLTEKIPNRKKSKGKKQKYSNQDKKPPVFEDDEFIIDDDEDYDDELDFQ</sequence>
<comment type="subcellular location">
    <subcellularLocation>
        <location evidence="1">Plastid</location>
        <location evidence="1">Chloroplast</location>
    </subcellularLocation>
</comment>
<evidence type="ECO:0000259" key="5">
    <source>
        <dbReference type="PROSITE" id="PS50162"/>
    </source>
</evidence>
<dbReference type="GO" id="GO:0005524">
    <property type="term" value="F:ATP binding"/>
    <property type="evidence" value="ECO:0007669"/>
    <property type="project" value="InterPro"/>
</dbReference>
<name>A0AAD3CKM2_9STRA</name>
<dbReference type="Gene3D" id="3.30.230.10">
    <property type="match status" value="1"/>
</dbReference>
<dbReference type="Proteomes" id="UP001054902">
    <property type="component" value="Unassembled WGS sequence"/>
</dbReference>
<dbReference type="PANTHER" id="PTHR32472:SF10">
    <property type="entry name" value="DNA REPAIR PROTEIN RADA-LIKE PROTEIN"/>
    <property type="match status" value="1"/>
</dbReference>